<comment type="caution">
    <text evidence="2">The sequence shown here is derived from an EMBL/GenBank/DDBJ whole genome shotgun (WGS) entry which is preliminary data.</text>
</comment>
<protein>
    <submittedName>
        <fullName evidence="2">Uncharacterized protein</fullName>
    </submittedName>
</protein>
<keyword evidence="1" id="KW-1133">Transmembrane helix</keyword>
<dbReference type="Proteomes" id="UP000177555">
    <property type="component" value="Unassembled WGS sequence"/>
</dbReference>
<proteinExistence type="predicted"/>
<dbReference type="AlphaFoldDB" id="A0A1F5JLU3"/>
<evidence type="ECO:0000313" key="3">
    <source>
        <dbReference type="Proteomes" id="UP000177555"/>
    </source>
</evidence>
<keyword evidence="1" id="KW-0812">Transmembrane</keyword>
<name>A0A1F5JLU3_9BACT</name>
<dbReference type="EMBL" id="MFCP01000005">
    <property type="protein sequence ID" value="OGE29508.1"/>
    <property type="molecule type" value="Genomic_DNA"/>
</dbReference>
<feature type="transmembrane region" description="Helical" evidence="1">
    <location>
        <begin position="31"/>
        <end position="55"/>
    </location>
</feature>
<evidence type="ECO:0000313" key="2">
    <source>
        <dbReference type="EMBL" id="OGE29508.1"/>
    </source>
</evidence>
<keyword evidence="1" id="KW-0472">Membrane</keyword>
<accession>A0A1F5JLU3</accession>
<dbReference type="InterPro" id="IPR007813">
    <property type="entry name" value="PilN"/>
</dbReference>
<sequence length="192" mass="21210">MPKSRPKLTIKLNLLRPQSNPEKLPLKLIRWLLYSGRYIFILVNALVLIAFGARFKLDGDLASKKEAIEEQIPYIESLKLYEILIRETQLKLSTIEGTKKSSLDWSAILKKIADQTPLGVKIIGINIGKDVGTATIRITGQTQLNSDLTNFITGLKEESTFSEVTLIGVGLEQGVIKFTINASSKLGGSRGI</sequence>
<dbReference type="Pfam" id="PF05137">
    <property type="entry name" value="PilN"/>
    <property type="match status" value="1"/>
</dbReference>
<gene>
    <name evidence="2" type="ORF">A2867_00885</name>
</gene>
<organism evidence="2 3">
    <name type="scientific">Candidatus Daviesbacteria bacterium RIFCSPHIGHO2_01_FULL_40_11</name>
    <dbReference type="NCBI Taxonomy" id="1797762"/>
    <lineage>
        <taxon>Bacteria</taxon>
        <taxon>Candidatus Daviesiibacteriota</taxon>
    </lineage>
</organism>
<reference evidence="2 3" key="1">
    <citation type="journal article" date="2016" name="Nat. Commun.">
        <title>Thousands of microbial genomes shed light on interconnected biogeochemical processes in an aquifer system.</title>
        <authorList>
            <person name="Anantharaman K."/>
            <person name="Brown C.T."/>
            <person name="Hug L.A."/>
            <person name="Sharon I."/>
            <person name="Castelle C.J."/>
            <person name="Probst A.J."/>
            <person name="Thomas B.C."/>
            <person name="Singh A."/>
            <person name="Wilkins M.J."/>
            <person name="Karaoz U."/>
            <person name="Brodie E.L."/>
            <person name="Williams K.H."/>
            <person name="Hubbard S.S."/>
            <person name="Banfield J.F."/>
        </authorList>
    </citation>
    <scope>NUCLEOTIDE SEQUENCE [LARGE SCALE GENOMIC DNA]</scope>
</reference>
<evidence type="ECO:0000256" key="1">
    <source>
        <dbReference type="SAM" id="Phobius"/>
    </source>
</evidence>